<evidence type="ECO:0000313" key="2">
    <source>
        <dbReference type="Proteomes" id="UP000002333"/>
    </source>
</evidence>
<dbReference type="EMBL" id="CP001083">
    <property type="protein sequence ID" value="ACQ51720.1"/>
    <property type="molecule type" value="Genomic_DNA"/>
</dbReference>
<name>A0A3F2ZQ72_CLOB6</name>
<evidence type="ECO:0000313" key="1">
    <source>
        <dbReference type="EMBL" id="ACQ51720.1"/>
    </source>
</evidence>
<reference evidence="2" key="2">
    <citation type="submission" date="2008-05" db="EMBL/GenBank/DDBJ databases">
        <title>Genome sequence of Clostridium botulinum Ba4 strain 657.</title>
        <authorList>
            <person name="Shrivastava S."/>
            <person name="Brown J.L."/>
            <person name="Bruce D."/>
            <person name="Detter C."/>
            <person name="Munk C."/>
            <person name="Smith L.A."/>
            <person name="Smith T.J."/>
            <person name="Sutton G."/>
            <person name="Brettin T.S."/>
        </authorList>
    </citation>
    <scope>NUCLEOTIDE SEQUENCE [LARGE SCALE GENOMIC DNA]</scope>
    <source>
        <strain evidence="2">657 / Type Ba4</strain>
    </source>
</reference>
<protein>
    <submittedName>
        <fullName evidence="1">Uncharacterized protein</fullName>
    </submittedName>
</protein>
<proteinExistence type="predicted"/>
<sequence>MIYTHHKPFVFNLNKGRNAFIFLL</sequence>
<reference evidence="1 2" key="1">
    <citation type="journal article" date="2007" name="PLoS ONE">
        <title>Analysis of the neurotoxin complex genes in Clostridium botulinum A1-A4 and B1 strains: BoNT/A3, /Ba4 and /B1 clusters are located within plasmids.</title>
        <authorList>
            <person name="Smith T.J."/>
            <person name="Hill K.K."/>
            <person name="Foley B.T."/>
            <person name="Detter J.C."/>
            <person name="Munk A.C."/>
            <person name="Bruce D.C."/>
            <person name="Doggett N.A."/>
            <person name="Smith L.A."/>
            <person name="Marks J.D."/>
            <person name="Xie G."/>
            <person name="Brettin T.S."/>
        </authorList>
    </citation>
    <scope>NUCLEOTIDE SEQUENCE [LARGE SCALE GENOMIC DNA]</scope>
    <source>
        <strain evidence="2">657 / Type Ba4</strain>
    </source>
</reference>
<accession>A0A3F2ZQ72</accession>
<dbReference type="AlphaFoldDB" id="A0A3F2ZQ72"/>
<gene>
    <name evidence="1" type="ordered locus">CLJ_B2713</name>
</gene>
<dbReference type="Proteomes" id="UP000002333">
    <property type="component" value="Chromosome"/>
</dbReference>
<dbReference type="KEGG" id="cbi:CLJ_B2713"/>
<organism evidence="1 2">
    <name type="scientific">Clostridium botulinum (strain 657 / Type Ba4)</name>
    <dbReference type="NCBI Taxonomy" id="515621"/>
    <lineage>
        <taxon>Bacteria</taxon>
        <taxon>Bacillati</taxon>
        <taxon>Bacillota</taxon>
        <taxon>Clostridia</taxon>
        <taxon>Eubacteriales</taxon>
        <taxon>Clostridiaceae</taxon>
        <taxon>Clostridium</taxon>
    </lineage>
</organism>